<feature type="compositionally biased region" description="Basic and acidic residues" evidence="1">
    <location>
        <begin position="214"/>
        <end position="235"/>
    </location>
</feature>
<sequence>MADEATIAAVFDPSSSKQGRHGRRDSEYFMSHYQKGAIDEKGYSLRDGASFAEQAKDVTFDLAGDESLQKLKRRELKWDKKKKKFTQGTGEGADNVKLVKTESGLKLPATYRSGRFDEWRAKSRVSLPRVGEQEDESTQRKGGPGGRKWKHNQVVAAKPLHKLNKDYDRKVRQQTKRGEGAGGDDGEQRSSNGARGKKTPALGKRSAGKTVGRVKNELKTVDQIRKARNIAENRKAKNARGQNRRGRGGGRGGGRR</sequence>
<evidence type="ECO:0000313" key="3">
    <source>
        <dbReference type="EMBL" id="KAK7692738.1"/>
    </source>
</evidence>
<accession>A0AAW0GH36</accession>
<keyword evidence="4" id="KW-1185">Reference proteome</keyword>
<gene>
    <name evidence="3" type="ORF">QCA50_004371</name>
</gene>
<proteinExistence type="predicted"/>
<comment type="caution">
    <text evidence="3">The sequence shown here is derived from an EMBL/GenBank/DDBJ whole genome shotgun (WGS) entry which is preliminary data.</text>
</comment>
<organism evidence="3 4">
    <name type="scientific">Cerrena zonata</name>
    <dbReference type="NCBI Taxonomy" id="2478898"/>
    <lineage>
        <taxon>Eukaryota</taxon>
        <taxon>Fungi</taxon>
        <taxon>Dikarya</taxon>
        <taxon>Basidiomycota</taxon>
        <taxon>Agaricomycotina</taxon>
        <taxon>Agaricomycetes</taxon>
        <taxon>Polyporales</taxon>
        <taxon>Cerrenaceae</taxon>
        <taxon>Cerrena</taxon>
    </lineage>
</organism>
<dbReference type="GO" id="GO:0003723">
    <property type="term" value="F:RNA binding"/>
    <property type="evidence" value="ECO:0007669"/>
    <property type="project" value="InterPro"/>
</dbReference>
<dbReference type="EMBL" id="JASBNA010000004">
    <property type="protein sequence ID" value="KAK7692738.1"/>
    <property type="molecule type" value="Genomic_DNA"/>
</dbReference>
<protein>
    <recommendedName>
        <fullName evidence="2">DBP10 C-terminal domain-containing protein</fullName>
    </recommendedName>
</protein>
<feature type="compositionally biased region" description="Basic and acidic residues" evidence="1">
    <location>
        <begin position="163"/>
        <end position="179"/>
    </location>
</feature>
<feature type="region of interest" description="Disordered" evidence="1">
    <location>
        <begin position="1"/>
        <end position="26"/>
    </location>
</feature>
<feature type="region of interest" description="Disordered" evidence="1">
    <location>
        <begin position="123"/>
        <end position="256"/>
    </location>
</feature>
<evidence type="ECO:0000313" key="4">
    <source>
        <dbReference type="Proteomes" id="UP001385951"/>
    </source>
</evidence>
<dbReference type="Proteomes" id="UP001385951">
    <property type="component" value="Unassembled WGS sequence"/>
</dbReference>
<evidence type="ECO:0000256" key="1">
    <source>
        <dbReference type="SAM" id="MobiDB-lite"/>
    </source>
</evidence>
<reference evidence="3 4" key="1">
    <citation type="submission" date="2022-09" db="EMBL/GenBank/DDBJ databases">
        <authorList>
            <person name="Palmer J.M."/>
        </authorList>
    </citation>
    <scope>NUCLEOTIDE SEQUENCE [LARGE SCALE GENOMIC DNA]</scope>
    <source>
        <strain evidence="3 4">DSM 7382</strain>
    </source>
</reference>
<dbReference type="SMART" id="SM01123">
    <property type="entry name" value="DBP10CT"/>
    <property type="match status" value="1"/>
</dbReference>
<name>A0AAW0GH36_9APHY</name>
<dbReference type="Pfam" id="PF08147">
    <property type="entry name" value="DBP10CT"/>
    <property type="match status" value="1"/>
</dbReference>
<dbReference type="AlphaFoldDB" id="A0AAW0GH36"/>
<dbReference type="GO" id="GO:0005634">
    <property type="term" value="C:nucleus"/>
    <property type="evidence" value="ECO:0007669"/>
    <property type="project" value="InterPro"/>
</dbReference>
<dbReference type="GO" id="GO:0005524">
    <property type="term" value="F:ATP binding"/>
    <property type="evidence" value="ECO:0007669"/>
    <property type="project" value="InterPro"/>
</dbReference>
<dbReference type="InterPro" id="IPR012541">
    <property type="entry name" value="DBP10_C"/>
</dbReference>
<feature type="domain" description="DBP10 C-terminal" evidence="2">
    <location>
        <begin position="61"/>
        <end position="122"/>
    </location>
</feature>
<evidence type="ECO:0000259" key="2">
    <source>
        <dbReference type="SMART" id="SM01123"/>
    </source>
</evidence>
<dbReference type="GO" id="GO:0003724">
    <property type="term" value="F:RNA helicase activity"/>
    <property type="evidence" value="ECO:0007669"/>
    <property type="project" value="InterPro"/>
</dbReference>
<feature type="compositionally biased region" description="Basic residues" evidence="1">
    <location>
        <begin position="236"/>
        <end position="256"/>
    </location>
</feature>